<feature type="domain" description="DDE Tnp4" evidence="4">
    <location>
        <begin position="45"/>
        <end position="115"/>
    </location>
</feature>
<evidence type="ECO:0000259" key="5">
    <source>
        <dbReference type="Pfam" id="PF13613"/>
    </source>
</evidence>
<proteinExistence type="predicted"/>
<dbReference type="InterPro" id="IPR027805">
    <property type="entry name" value="Transposase_HTH_dom"/>
</dbReference>
<dbReference type="Proteomes" id="UP000327493">
    <property type="component" value="Chromosome 18"/>
</dbReference>
<keyword evidence="3" id="KW-1133">Transmembrane helix</keyword>
<comment type="caution">
    <text evidence="6">The sequence shown here is derived from an EMBL/GenBank/DDBJ whole genome shotgun (WGS) entry which is preliminary data.</text>
</comment>
<evidence type="ECO:0000256" key="2">
    <source>
        <dbReference type="ARBA" id="ARBA00022723"/>
    </source>
</evidence>
<evidence type="ECO:0008006" key="8">
    <source>
        <dbReference type="Google" id="ProtNLM"/>
    </source>
</evidence>
<dbReference type="AlphaFoldDB" id="A0A5J5CR41"/>
<reference evidence="6 7" key="1">
    <citation type="submission" date="2019-08" db="EMBL/GenBank/DDBJ databases">
        <title>A chromosome-level genome assembly, high-density linkage maps, and genome scans reveal the genomic architecture of hybrid incompatibilities underlying speciation via character displacement in darters (Percidae: Etheostominae).</title>
        <authorList>
            <person name="Moran R.L."/>
            <person name="Catchen J.M."/>
            <person name="Fuller R.C."/>
        </authorList>
    </citation>
    <scope>NUCLEOTIDE SEQUENCE [LARGE SCALE GENOMIC DNA]</scope>
    <source>
        <strain evidence="6">EspeVRDwgs_2016</strain>
        <tissue evidence="6">Muscle</tissue>
    </source>
</reference>
<dbReference type="InterPro" id="IPR027806">
    <property type="entry name" value="HARBI1_dom"/>
</dbReference>
<keyword evidence="7" id="KW-1185">Reference proteome</keyword>
<gene>
    <name evidence="6" type="ORF">FQN60_015829</name>
</gene>
<dbReference type="Pfam" id="PF13613">
    <property type="entry name" value="HTH_Tnp_4"/>
    <property type="match status" value="1"/>
</dbReference>
<dbReference type="GO" id="GO:0046872">
    <property type="term" value="F:metal ion binding"/>
    <property type="evidence" value="ECO:0007669"/>
    <property type="project" value="UniProtKB-KW"/>
</dbReference>
<evidence type="ECO:0000256" key="3">
    <source>
        <dbReference type="SAM" id="Phobius"/>
    </source>
</evidence>
<feature type="domain" description="Transposase Helix-turn-helix" evidence="5">
    <location>
        <begin position="3"/>
        <end position="31"/>
    </location>
</feature>
<name>A0A5J5CR41_9PERO</name>
<protein>
    <recommendedName>
        <fullName evidence="8">DDE Tnp4 domain-containing protein</fullName>
    </recommendedName>
</protein>
<evidence type="ECO:0000313" key="7">
    <source>
        <dbReference type="Proteomes" id="UP000327493"/>
    </source>
</evidence>
<keyword evidence="2" id="KW-0479">Metal-binding</keyword>
<sequence length="115" mass="13027">MLKDLAHRFKIYQSTVSRIINTWGNFLYIALGALGIWLDEETNLNLKSPWQRSFRSEVFSTYKSHCTFKGLIGMAPHTAVTFVKSLYEGTISAKEILKQSGIVTLLNPSMPIMVD</sequence>
<feature type="transmembrane region" description="Helical" evidence="3">
    <location>
        <begin position="20"/>
        <end position="38"/>
    </location>
</feature>
<evidence type="ECO:0000259" key="4">
    <source>
        <dbReference type="Pfam" id="PF13359"/>
    </source>
</evidence>
<dbReference type="PANTHER" id="PTHR23080">
    <property type="entry name" value="THAP DOMAIN PROTEIN"/>
    <property type="match status" value="1"/>
</dbReference>
<organism evidence="6 7">
    <name type="scientific">Etheostoma spectabile</name>
    <name type="common">orangethroat darter</name>
    <dbReference type="NCBI Taxonomy" id="54343"/>
    <lineage>
        <taxon>Eukaryota</taxon>
        <taxon>Metazoa</taxon>
        <taxon>Chordata</taxon>
        <taxon>Craniata</taxon>
        <taxon>Vertebrata</taxon>
        <taxon>Euteleostomi</taxon>
        <taxon>Actinopterygii</taxon>
        <taxon>Neopterygii</taxon>
        <taxon>Teleostei</taxon>
        <taxon>Neoteleostei</taxon>
        <taxon>Acanthomorphata</taxon>
        <taxon>Eupercaria</taxon>
        <taxon>Perciformes</taxon>
        <taxon>Percoidei</taxon>
        <taxon>Percidae</taxon>
        <taxon>Etheostomatinae</taxon>
        <taxon>Etheostoma</taxon>
    </lineage>
</organism>
<evidence type="ECO:0000313" key="6">
    <source>
        <dbReference type="EMBL" id="KAA8583283.1"/>
    </source>
</evidence>
<dbReference type="EMBL" id="VOFY01000018">
    <property type="protein sequence ID" value="KAA8583283.1"/>
    <property type="molecule type" value="Genomic_DNA"/>
</dbReference>
<evidence type="ECO:0000256" key="1">
    <source>
        <dbReference type="ARBA" id="ARBA00001968"/>
    </source>
</evidence>
<comment type="cofactor">
    <cofactor evidence="1">
        <name>a divalent metal cation</name>
        <dbReference type="ChEBI" id="CHEBI:60240"/>
    </cofactor>
</comment>
<keyword evidence="3" id="KW-0472">Membrane</keyword>
<dbReference type="Pfam" id="PF13359">
    <property type="entry name" value="DDE_Tnp_4"/>
    <property type="match status" value="1"/>
</dbReference>
<keyword evidence="3" id="KW-0812">Transmembrane</keyword>
<dbReference type="PANTHER" id="PTHR23080:SF133">
    <property type="entry name" value="SI:CH211-262I1.5-RELATED"/>
    <property type="match status" value="1"/>
</dbReference>
<accession>A0A5J5CR41</accession>